<comment type="subcellular location">
    <subcellularLocation>
        <location evidence="2">Cytoplasm</location>
    </subcellularLocation>
    <subcellularLocation>
        <location evidence="1">Nucleus</location>
    </subcellularLocation>
</comment>
<dbReference type="GO" id="GO:0015267">
    <property type="term" value="F:channel activity"/>
    <property type="evidence" value="ECO:0007669"/>
    <property type="project" value="TreeGrafter"/>
</dbReference>
<reference evidence="8" key="1">
    <citation type="submission" date="2025-08" db="UniProtKB">
        <authorList>
            <consortium name="Ensembl"/>
        </authorList>
    </citation>
    <scope>IDENTIFICATION</scope>
</reference>
<dbReference type="CDD" id="cd06845">
    <property type="entry name" value="Bcl-2_like"/>
    <property type="match status" value="1"/>
</dbReference>
<keyword evidence="9" id="KW-1185">Reference proteome</keyword>
<dbReference type="PRINTS" id="PR01866">
    <property type="entry name" value="APOPREGMCL1"/>
</dbReference>
<name>A0A8C7N2B4_ONCKI</name>
<feature type="domain" description="Bcl-2 Bcl-2 homology region 1-3" evidence="7">
    <location>
        <begin position="182"/>
        <end position="282"/>
    </location>
</feature>
<dbReference type="FunFam" id="1.10.437.10:FF:000017">
    <property type="entry name" value="MCL1, BCL2 family apoptosis regulator"/>
    <property type="match status" value="1"/>
</dbReference>
<evidence type="ECO:0000256" key="3">
    <source>
        <dbReference type="ARBA" id="ARBA00009458"/>
    </source>
</evidence>
<dbReference type="PRINTS" id="PR01862">
    <property type="entry name" value="BCL2FAMILY"/>
</dbReference>
<evidence type="ECO:0000256" key="5">
    <source>
        <dbReference type="ARBA" id="ARBA00022703"/>
    </source>
</evidence>
<keyword evidence="4" id="KW-0963">Cytoplasm</keyword>
<gene>
    <name evidence="8" type="primary">LOC116372548</name>
</gene>
<comment type="similarity">
    <text evidence="3">Belongs to the Bcl-2 family.</text>
</comment>
<dbReference type="GO" id="GO:0051400">
    <property type="term" value="F:BH domain binding"/>
    <property type="evidence" value="ECO:0007669"/>
    <property type="project" value="TreeGrafter"/>
</dbReference>
<dbReference type="InterPro" id="IPR046371">
    <property type="entry name" value="Bcl-2_BH1-3"/>
</dbReference>
<dbReference type="GO" id="GO:0005741">
    <property type="term" value="C:mitochondrial outer membrane"/>
    <property type="evidence" value="ECO:0007669"/>
    <property type="project" value="TreeGrafter"/>
</dbReference>
<evidence type="ECO:0000256" key="6">
    <source>
        <dbReference type="ARBA" id="ARBA00023242"/>
    </source>
</evidence>
<dbReference type="SUPFAM" id="SSF56854">
    <property type="entry name" value="Bcl-2 inhibitors of programmed cell death"/>
    <property type="match status" value="1"/>
</dbReference>
<dbReference type="InterPro" id="IPR002475">
    <property type="entry name" value="Bcl2-like"/>
</dbReference>
<keyword evidence="6" id="KW-0539">Nucleus</keyword>
<dbReference type="GO" id="GO:0005634">
    <property type="term" value="C:nucleus"/>
    <property type="evidence" value="ECO:0007669"/>
    <property type="project" value="UniProtKB-SubCell"/>
</dbReference>
<dbReference type="PANTHER" id="PTHR11256:SF46">
    <property type="entry name" value="INDUCED MYELOID LEUKEMIA CELL DIFFERENTIATION PROTEIN MCL-1"/>
    <property type="match status" value="1"/>
</dbReference>
<proteinExistence type="inferred from homology"/>
<dbReference type="GO" id="GO:0001836">
    <property type="term" value="P:release of cytochrome c from mitochondria"/>
    <property type="evidence" value="ECO:0007669"/>
    <property type="project" value="TreeGrafter"/>
</dbReference>
<dbReference type="InterPro" id="IPR013281">
    <property type="entry name" value="Apop_reg_Mc1"/>
</dbReference>
<dbReference type="GO" id="GO:0097192">
    <property type="term" value="P:extrinsic apoptotic signaling pathway in absence of ligand"/>
    <property type="evidence" value="ECO:0007669"/>
    <property type="project" value="TreeGrafter"/>
</dbReference>
<dbReference type="PANTHER" id="PTHR11256">
    <property type="entry name" value="BCL-2 RELATED"/>
    <property type="match status" value="1"/>
</dbReference>
<sequence length="320" mass="36142">MACPDIGNRVKATLKHLKVAGSIDSTPLFTSRGPEHEYRWGDLETDSSLAYGSKHFGVLGESANMYHLPNTVDTHKCFMCNLEIKNFVENDTLLGEHIFHVYNTSGRCKYLTDRYTNREDEMMLLLGKERYRRGKIAFPDSIITNSTGALDTDTRQLIKCVLGQCTGLLKPRWNESKALSTMSRVIGQLLEKHRYTYNGMINTLYVDDRGDNVKFLSAVAHSIFEDGTVNWGRVASLTSFGAAVCRYLRGKGRDNCVDLVGEEISEYLVTHHKDWLVKHNSWNGFVEFFPVAEPESRCRNIIMTIFGLAGIGATMTFLVM</sequence>
<dbReference type="Pfam" id="PF00452">
    <property type="entry name" value="Bcl-2"/>
    <property type="match status" value="1"/>
</dbReference>
<evidence type="ECO:0000256" key="1">
    <source>
        <dbReference type="ARBA" id="ARBA00004123"/>
    </source>
</evidence>
<dbReference type="GO" id="GO:0008053">
    <property type="term" value="P:mitochondrial fusion"/>
    <property type="evidence" value="ECO:0007669"/>
    <property type="project" value="TreeGrafter"/>
</dbReference>
<accession>A0A8C7N2B4</accession>
<dbReference type="Gene3D" id="1.10.437.10">
    <property type="entry name" value="Blc2-like"/>
    <property type="match status" value="1"/>
</dbReference>
<dbReference type="Proteomes" id="UP000694557">
    <property type="component" value="Unassembled WGS sequence"/>
</dbReference>
<evidence type="ECO:0000313" key="9">
    <source>
        <dbReference type="Proteomes" id="UP000694557"/>
    </source>
</evidence>
<dbReference type="InterPro" id="IPR036834">
    <property type="entry name" value="Bcl-2-like_sf"/>
</dbReference>
<dbReference type="GO" id="GO:0008630">
    <property type="term" value="P:intrinsic apoptotic signaling pathway in response to DNA damage"/>
    <property type="evidence" value="ECO:0007669"/>
    <property type="project" value="TreeGrafter"/>
</dbReference>
<dbReference type="AlphaFoldDB" id="A0A8C7N2B4"/>
<keyword evidence="5" id="KW-0053">Apoptosis</keyword>
<protein>
    <recommendedName>
        <fullName evidence="7">Bcl-2 Bcl-2 homology region 1-3 domain-containing protein</fullName>
    </recommendedName>
</protein>
<dbReference type="InterPro" id="IPR026298">
    <property type="entry name" value="Bcl-2_fam"/>
</dbReference>
<dbReference type="SUPFAM" id="SSF57924">
    <property type="entry name" value="Inhibitor of apoptosis (IAP) repeat"/>
    <property type="match status" value="1"/>
</dbReference>
<dbReference type="GeneTree" id="ENSGT01130000278292"/>
<dbReference type="Ensembl" id="ENSOKIT00005103698.1">
    <property type="protein sequence ID" value="ENSOKIP00005096856.1"/>
    <property type="gene ID" value="ENSOKIG00005042483.1"/>
</dbReference>
<reference evidence="8" key="2">
    <citation type="submission" date="2025-09" db="UniProtKB">
        <authorList>
            <consortium name="Ensembl"/>
        </authorList>
    </citation>
    <scope>IDENTIFICATION</scope>
</reference>
<dbReference type="GO" id="GO:0042981">
    <property type="term" value="P:regulation of apoptotic process"/>
    <property type="evidence" value="ECO:0007669"/>
    <property type="project" value="InterPro"/>
</dbReference>
<evidence type="ECO:0000256" key="2">
    <source>
        <dbReference type="ARBA" id="ARBA00004496"/>
    </source>
</evidence>
<evidence type="ECO:0000256" key="4">
    <source>
        <dbReference type="ARBA" id="ARBA00022490"/>
    </source>
</evidence>
<dbReference type="PROSITE" id="PS50062">
    <property type="entry name" value="BCL2_FAMILY"/>
    <property type="match status" value="1"/>
</dbReference>
<organism evidence="8 9">
    <name type="scientific">Oncorhynchus kisutch</name>
    <name type="common">Coho salmon</name>
    <name type="synonym">Salmo kisutch</name>
    <dbReference type="NCBI Taxonomy" id="8019"/>
    <lineage>
        <taxon>Eukaryota</taxon>
        <taxon>Metazoa</taxon>
        <taxon>Chordata</taxon>
        <taxon>Craniata</taxon>
        <taxon>Vertebrata</taxon>
        <taxon>Euteleostomi</taxon>
        <taxon>Actinopterygii</taxon>
        <taxon>Neopterygii</taxon>
        <taxon>Teleostei</taxon>
        <taxon>Protacanthopterygii</taxon>
        <taxon>Salmoniformes</taxon>
        <taxon>Salmonidae</taxon>
        <taxon>Salmoninae</taxon>
        <taxon>Oncorhynchus</taxon>
    </lineage>
</organism>
<dbReference type="Gene3D" id="1.10.1170.10">
    <property type="entry name" value="Inhibitor Of Apoptosis Protein (2mihbC-IAP-1), Chain A"/>
    <property type="match status" value="1"/>
</dbReference>
<evidence type="ECO:0000259" key="7">
    <source>
        <dbReference type="SMART" id="SM00337"/>
    </source>
</evidence>
<evidence type="ECO:0000313" key="8">
    <source>
        <dbReference type="Ensembl" id="ENSOKIP00005096856.1"/>
    </source>
</evidence>
<dbReference type="SMART" id="SM00337">
    <property type="entry name" value="BCL"/>
    <property type="match status" value="1"/>
</dbReference>